<dbReference type="GO" id="GO:0003993">
    <property type="term" value="F:acid phosphatase activity"/>
    <property type="evidence" value="ECO:0007669"/>
    <property type="project" value="InterPro"/>
</dbReference>
<reference evidence="5 6" key="1">
    <citation type="submission" date="2019-06" db="EMBL/GenBank/DDBJ databases">
        <title>Aeromicrobium sp. nov., isolated from a maize field.</title>
        <authorList>
            <person name="Lin S.-Y."/>
            <person name="Tsai C.-F."/>
            <person name="Young C.-C."/>
        </authorList>
    </citation>
    <scope>NUCLEOTIDE SEQUENCE [LARGE SCALE GENOMIC DNA]</scope>
    <source>
        <strain evidence="5 6">CC-CFT486</strain>
    </source>
</reference>
<dbReference type="Gene3D" id="2.60.40.380">
    <property type="entry name" value="Purple acid phosphatase-like, N-terminal"/>
    <property type="match status" value="1"/>
</dbReference>
<comment type="caution">
    <text evidence="5">The sequence shown here is derived from an EMBL/GenBank/DDBJ whole genome shotgun (WGS) entry which is preliminary data.</text>
</comment>
<evidence type="ECO:0000313" key="6">
    <source>
        <dbReference type="Proteomes" id="UP000321571"/>
    </source>
</evidence>
<gene>
    <name evidence="5" type="ORF">FHP06_12230</name>
</gene>
<evidence type="ECO:0000256" key="1">
    <source>
        <dbReference type="ARBA" id="ARBA00022729"/>
    </source>
</evidence>
<dbReference type="OrthoDB" id="9804511at2"/>
<accession>A0A5C8NF55</accession>
<keyword evidence="1" id="KW-0732">Signal</keyword>
<dbReference type="PANTHER" id="PTHR22953">
    <property type="entry name" value="ACID PHOSPHATASE RELATED"/>
    <property type="match status" value="1"/>
</dbReference>
<dbReference type="GO" id="GO:0046872">
    <property type="term" value="F:metal ion binding"/>
    <property type="evidence" value="ECO:0007669"/>
    <property type="project" value="InterPro"/>
</dbReference>
<keyword evidence="2" id="KW-1133">Transmembrane helix</keyword>
<dbReference type="InterPro" id="IPR029052">
    <property type="entry name" value="Metallo-depent_PP-like"/>
</dbReference>
<keyword evidence="2" id="KW-0472">Membrane</keyword>
<dbReference type="InterPro" id="IPR039331">
    <property type="entry name" value="PAPs-like"/>
</dbReference>
<evidence type="ECO:0000259" key="3">
    <source>
        <dbReference type="Pfam" id="PF00149"/>
    </source>
</evidence>
<dbReference type="PANTHER" id="PTHR22953:SF153">
    <property type="entry name" value="PURPLE ACID PHOSPHATASE"/>
    <property type="match status" value="1"/>
</dbReference>
<keyword evidence="6" id="KW-1185">Reference proteome</keyword>
<feature type="domain" description="Calcineurin-like phosphoesterase" evidence="3">
    <location>
        <begin position="154"/>
        <end position="339"/>
    </location>
</feature>
<name>A0A5C8NF55_9ACTN</name>
<organism evidence="5 6">
    <name type="scientific">Aeromicrobium terrae</name>
    <dbReference type="NCBI Taxonomy" id="2498846"/>
    <lineage>
        <taxon>Bacteria</taxon>
        <taxon>Bacillati</taxon>
        <taxon>Actinomycetota</taxon>
        <taxon>Actinomycetes</taxon>
        <taxon>Propionibacteriales</taxon>
        <taxon>Nocardioidaceae</taxon>
        <taxon>Aeromicrobium</taxon>
    </lineage>
</organism>
<evidence type="ECO:0000259" key="4">
    <source>
        <dbReference type="Pfam" id="PF16656"/>
    </source>
</evidence>
<dbReference type="AlphaFoldDB" id="A0A5C8NF55"/>
<sequence>MRDDASWTYGVGVNRAVAVAVAAVAGLAMLGLACESAPTTAAGGTPPSFIVLNPTADPSTSQTVTWRSSAYADQRIIVRPAAGGNGITFKATRKPATSVDTTGSARPAYTATATGLKPGTSYTYVVKNAHAISATLPFTTATSGYTGPWSFIGLGDTQVKNADVPAKIVSRAFHTVPRARIVLQAGDSVNRPYIHQEWVDLFRAMGRSGSTRDWLISIGNHEQCILVKSCQSDDALAFRTYFTWPGGQVDGQRPTWFATDYQGVRFVVIDSFGPDLAEQAEFLDQQLSDNPYKWSVVLMHAGPFASRGDRTNSKVFSLVQPVLERHDVDLVLAGHDHSYARGFHGGHHTTVYATSDSGPKYYSSSKTDWVRRGATRVRWGTDVSTFQIIDVRRDTLTYRAIVAAKGAHPTTSRPLGATLDKVVISKDAEGTKTVTW</sequence>
<dbReference type="InterPro" id="IPR008963">
    <property type="entry name" value="Purple_acid_Pase-like_N"/>
</dbReference>
<evidence type="ECO:0000313" key="5">
    <source>
        <dbReference type="EMBL" id="TXL58082.1"/>
    </source>
</evidence>
<dbReference type="PROSITE" id="PS51257">
    <property type="entry name" value="PROKAR_LIPOPROTEIN"/>
    <property type="match status" value="1"/>
</dbReference>
<dbReference type="Gene3D" id="3.60.21.10">
    <property type="match status" value="1"/>
</dbReference>
<evidence type="ECO:0000256" key="2">
    <source>
        <dbReference type="SAM" id="Phobius"/>
    </source>
</evidence>
<proteinExistence type="predicted"/>
<dbReference type="Pfam" id="PF16656">
    <property type="entry name" value="Pur_ac_phosph_N"/>
    <property type="match status" value="1"/>
</dbReference>
<dbReference type="InterPro" id="IPR015914">
    <property type="entry name" value="PAPs_N"/>
</dbReference>
<dbReference type="InterPro" id="IPR004843">
    <property type="entry name" value="Calcineurin-like_PHP"/>
</dbReference>
<dbReference type="Pfam" id="PF00149">
    <property type="entry name" value="Metallophos"/>
    <property type="match status" value="1"/>
</dbReference>
<dbReference type="SUPFAM" id="SSF56300">
    <property type="entry name" value="Metallo-dependent phosphatases"/>
    <property type="match status" value="1"/>
</dbReference>
<keyword evidence="2" id="KW-0812">Transmembrane</keyword>
<feature type="domain" description="Purple acid phosphatase N-terminal" evidence="4">
    <location>
        <begin position="47"/>
        <end position="140"/>
    </location>
</feature>
<dbReference type="Proteomes" id="UP000321571">
    <property type="component" value="Unassembled WGS sequence"/>
</dbReference>
<protein>
    <submittedName>
        <fullName evidence="5">Metallophosphoesterase family protein</fullName>
    </submittedName>
</protein>
<dbReference type="SUPFAM" id="SSF49363">
    <property type="entry name" value="Purple acid phosphatase, N-terminal domain"/>
    <property type="match status" value="1"/>
</dbReference>
<feature type="transmembrane region" description="Helical" evidence="2">
    <location>
        <begin position="12"/>
        <end position="33"/>
    </location>
</feature>
<dbReference type="EMBL" id="VDUX01000005">
    <property type="protein sequence ID" value="TXL58082.1"/>
    <property type="molecule type" value="Genomic_DNA"/>
</dbReference>